<evidence type="ECO:0000256" key="1">
    <source>
        <dbReference type="SAM" id="MobiDB-lite"/>
    </source>
</evidence>
<dbReference type="EMBL" id="AOMA01000066">
    <property type="protein sequence ID" value="EMA41289.1"/>
    <property type="molecule type" value="Genomic_DNA"/>
</dbReference>
<accession>M0M9H2</accession>
<dbReference type="eggNOG" id="arCOG10869">
    <property type="taxonomic scope" value="Archaea"/>
</dbReference>
<evidence type="ECO:0000313" key="2">
    <source>
        <dbReference type="EMBL" id="EMA41289.1"/>
    </source>
</evidence>
<gene>
    <name evidence="2" type="ORF">C446_06155</name>
</gene>
<dbReference type="AlphaFoldDB" id="M0M9H2"/>
<evidence type="ECO:0000313" key="3">
    <source>
        <dbReference type="Proteomes" id="UP000011607"/>
    </source>
</evidence>
<name>M0M9H2_9EURY</name>
<comment type="caution">
    <text evidence="2">The sequence shown here is derived from an EMBL/GenBank/DDBJ whole genome shotgun (WGS) entry which is preliminary data.</text>
</comment>
<keyword evidence="3" id="KW-1185">Reference proteome</keyword>
<feature type="region of interest" description="Disordered" evidence="1">
    <location>
        <begin position="78"/>
        <end position="98"/>
    </location>
</feature>
<organism evidence="2 3">
    <name type="scientific">Halobiforma nitratireducens JCM 10879</name>
    <dbReference type="NCBI Taxonomy" id="1227454"/>
    <lineage>
        <taxon>Archaea</taxon>
        <taxon>Methanobacteriati</taxon>
        <taxon>Methanobacteriota</taxon>
        <taxon>Stenosarchaea group</taxon>
        <taxon>Halobacteria</taxon>
        <taxon>Halobacteriales</taxon>
        <taxon>Natrialbaceae</taxon>
        <taxon>Halobiforma</taxon>
    </lineage>
</organism>
<feature type="compositionally biased region" description="Polar residues" evidence="1">
    <location>
        <begin position="88"/>
        <end position="98"/>
    </location>
</feature>
<reference evidence="2 3" key="1">
    <citation type="journal article" date="2014" name="PLoS Genet.">
        <title>Phylogenetically driven sequencing of extremely halophilic archaea reveals strategies for static and dynamic osmo-response.</title>
        <authorList>
            <person name="Becker E.A."/>
            <person name="Seitzer P.M."/>
            <person name="Tritt A."/>
            <person name="Larsen D."/>
            <person name="Krusor M."/>
            <person name="Yao A.I."/>
            <person name="Wu D."/>
            <person name="Madern D."/>
            <person name="Eisen J.A."/>
            <person name="Darling A.E."/>
            <person name="Facciotti M.T."/>
        </authorList>
    </citation>
    <scope>NUCLEOTIDE SEQUENCE [LARGE SCALE GENOMIC DNA]</scope>
    <source>
        <strain evidence="2 3">JCM 10879</strain>
    </source>
</reference>
<protein>
    <submittedName>
        <fullName evidence="2">Transposase</fullName>
    </submittedName>
</protein>
<sequence length="98" mass="10932">MLTAKDVGAEAKEFDVNERMVQTISQLRQGEISSIEDLKDVWTQTNGSLEERAAEIFEIVRDDAREWLEECKVDLDELADTGEGDNVAGNSRSNDGVQ</sequence>
<proteinExistence type="predicted"/>
<dbReference type="Proteomes" id="UP000011607">
    <property type="component" value="Unassembled WGS sequence"/>
</dbReference>